<dbReference type="AlphaFoldDB" id="A0A974WDZ1"/>
<keyword evidence="2" id="KW-1185">Reference proteome</keyword>
<dbReference type="Proteomes" id="UP000662783">
    <property type="component" value="Chromosome"/>
</dbReference>
<name>A0A974WDZ1_9BACT</name>
<sequence length="56" mass="6642">MDILRSWREQKAMLKMRFPTLSDTDFDFKEGEKEGMLNNLSSKLNKTRNELCLIFA</sequence>
<accession>A0A974WDZ1</accession>
<dbReference type="EMBL" id="CP070608">
    <property type="protein sequence ID" value="QSE96448.1"/>
    <property type="molecule type" value="Genomic_DNA"/>
</dbReference>
<evidence type="ECO:0008006" key="3">
    <source>
        <dbReference type="Google" id="ProtNLM"/>
    </source>
</evidence>
<evidence type="ECO:0000313" key="2">
    <source>
        <dbReference type="Proteomes" id="UP000662783"/>
    </source>
</evidence>
<evidence type="ECO:0000313" key="1">
    <source>
        <dbReference type="EMBL" id="QSE96448.1"/>
    </source>
</evidence>
<proteinExistence type="predicted"/>
<gene>
    <name evidence="1" type="ORF">JR347_12650</name>
</gene>
<organism evidence="1 2">
    <name type="scientific">Fulvivirga lutea</name>
    <dbReference type="NCBI Taxonomy" id="2810512"/>
    <lineage>
        <taxon>Bacteria</taxon>
        <taxon>Pseudomonadati</taxon>
        <taxon>Bacteroidota</taxon>
        <taxon>Cytophagia</taxon>
        <taxon>Cytophagales</taxon>
        <taxon>Fulvivirgaceae</taxon>
        <taxon>Fulvivirga</taxon>
    </lineage>
</organism>
<protein>
    <recommendedName>
        <fullName evidence="3">General stress protein CsbD</fullName>
    </recommendedName>
</protein>
<reference evidence="1" key="1">
    <citation type="submission" date="2021-02" db="EMBL/GenBank/DDBJ databases">
        <title>Fulvivirga sp. S481 isolated from sea water.</title>
        <authorList>
            <person name="Bae S.S."/>
            <person name="Baek K."/>
        </authorList>
    </citation>
    <scope>NUCLEOTIDE SEQUENCE</scope>
    <source>
        <strain evidence="1">S481</strain>
    </source>
</reference>
<dbReference type="RefSeq" id="WP_205720964.1">
    <property type="nucleotide sequence ID" value="NZ_CP070608.1"/>
</dbReference>
<dbReference type="KEGG" id="fuv:JR347_12650"/>